<keyword evidence="5" id="KW-1185">Reference proteome</keyword>
<dbReference type="PANTHER" id="PTHR43046">
    <property type="entry name" value="GDP-MANNOSE MANNOSYL HYDROLASE"/>
    <property type="match status" value="1"/>
</dbReference>
<keyword evidence="2" id="KW-0378">Hydrolase</keyword>
<comment type="cofactor">
    <cofactor evidence="1">
        <name>Mg(2+)</name>
        <dbReference type="ChEBI" id="CHEBI:18420"/>
    </cofactor>
</comment>
<dbReference type="InterPro" id="IPR000086">
    <property type="entry name" value="NUDIX_hydrolase_dom"/>
</dbReference>
<dbReference type="RefSeq" id="WP_330136827.1">
    <property type="nucleotide sequence ID" value="NZ_JAUTXY010000020.1"/>
</dbReference>
<dbReference type="EMBL" id="JAUTXY010000020">
    <property type="protein sequence ID" value="MEE2061612.1"/>
    <property type="molecule type" value="Genomic_DNA"/>
</dbReference>
<reference evidence="4 5" key="1">
    <citation type="submission" date="2023-07" db="EMBL/GenBank/DDBJ databases">
        <authorList>
            <person name="Girao M."/>
            <person name="Carvalho M.F."/>
        </authorList>
    </citation>
    <scope>NUCLEOTIDE SEQUENCE [LARGE SCALE GENOMIC DNA]</scope>
    <source>
        <strain evidence="4 5">YIM65754</strain>
    </source>
</reference>
<dbReference type="InterPro" id="IPR015797">
    <property type="entry name" value="NUDIX_hydrolase-like_dom_sf"/>
</dbReference>
<gene>
    <name evidence="4" type="ORF">Q7514_29225</name>
</gene>
<evidence type="ECO:0000256" key="2">
    <source>
        <dbReference type="ARBA" id="ARBA00022801"/>
    </source>
</evidence>
<dbReference type="PROSITE" id="PS51462">
    <property type="entry name" value="NUDIX"/>
    <property type="match status" value="1"/>
</dbReference>
<evidence type="ECO:0000256" key="1">
    <source>
        <dbReference type="ARBA" id="ARBA00001946"/>
    </source>
</evidence>
<feature type="domain" description="Nudix hydrolase" evidence="3">
    <location>
        <begin position="1"/>
        <end position="139"/>
    </location>
</feature>
<dbReference type="Proteomes" id="UP001336020">
    <property type="component" value="Unassembled WGS sequence"/>
</dbReference>
<name>A0ABU7LK38_9NOCA</name>
<accession>A0ABU7LK38</accession>
<proteinExistence type="predicted"/>
<dbReference type="PROSITE" id="PS00893">
    <property type="entry name" value="NUDIX_BOX"/>
    <property type="match status" value="1"/>
</dbReference>
<evidence type="ECO:0000313" key="5">
    <source>
        <dbReference type="Proteomes" id="UP001336020"/>
    </source>
</evidence>
<comment type="caution">
    <text evidence="4">The sequence shown here is derived from an EMBL/GenBank/DDBJ whole genome shotgun (WGS) entry which is preliminary data.</text>
</comment>
<evidence type="ECO:0000259" key="3">
    <source>
        <dbReference type="PROSITE" id="PS51462"/>
    </source>
</evidence>
<organism evidence="4 5">
    <name type="scientific">Rhodococcus artemisiae</name>
    <dbReference type="NCBI Taxonomy" id="714159"/>
    <lineage>
        <taxon>Bacteria</taxon>
        <taxon>Bacillati</taxon>
        <taxon>Actinomycetota</taxon>
        <taxon>Actinomycetes</taxon>
        <taxon>Mycobacteriales</taxon>
        <taxon>Nocardiaceae</taxon>
        <taxon>Rhodococcus</taxon>
    </lineage>
</organism>
<sequence length="201" mass="21540">MVRFAVVPVAYVYLGRDDKVLLQRRQNTGYMDDMWVAGAAGHIELGETAAGTAVREAGEELGVQLDSAALRPVTIMQRTDRTANPREQCADWFFTVATWSGEPAALETNKCAAIAWFSLANLPDEIPEYERVVPDGLAAGTRISSRASVSGEEGLVRSAHDLSMMSGVTIVDQDGSDDGVSRVQCSRRATLGDCGCAMIPG</sequence>
<dbReference type="Pfam" id="PF00293">
    <property type="entry name" value="NUDIX"/>
    <property type="match status" value="1"/>
</dbReference>
<dbReference type="PANTHER" id="PTHR43046:SF16">
    <property type="entry name" value="ADP-RIBOSE PYROPHOSPHATASE YJHB-RELATED"/>
    <property type="match status" value="1"/>
</dbReference>
<protein>
    <submittedName>
        <fullName evidence="4">NUDIX domain-containing protein</fullName>
    </submittedName>
</protein>
<evidence type="ECO:0000313" key="4">
    <source>
        <dbReference type="EMBL" id="MEE2061612.1"/>
    </source>
</evidence>
<dbReference type="InterPro" id="IPR020084">
    <property type="entry name" value="NUDIX_hydrolase_CS"/>
</dbReference>
<dbReference type="Gene3D" id="3.90.79.10">
    <property type="entry name" value="Nucleoside Triphosphate Pyrophosphohydrolase"/>
    <property type="match status" value="1"/>
</dbReference>
<dbReference type="SUPFAM" id="SSF55811">
    <property type="entry name" value="Nudix"/>
    <property type="match status" value="1"/>
</dbReference>